<dbReference type="PRINTS" id="PR00344">
    <property type="entry name" value="BCTRLSENSOR"/>
</dbReference>
<dbReference type="InterPro" id="IPR050428">
    <property type="entry name" value="TCS_sensor_his_kinase"/>
</dbReference>
<comment type="catalytic activity">
    <reaction evidence="1">
        <text>ATP + protein L-histidine = ADP + protein N-phospho-L-histidine.</text>
        <dbReference type="EC" id="2.7.13.3"/>
    </reaction>
</comment>
<evidence type="ECO:0000256" key="9">
    <source>
        <dbReference type="ARBA" id="ARBA00023012"/>
    </source>
</evidence>
<dbReference type="GO" id="GO:0000155">
    <property type="term" value="F:phosphorelay sensor kinase activity"/>
    <property type="evidence" value="ECO:0007669"/>
    <property type="project" value="InterPro"/>
</dbReference>
<dbReference type="SUPFAM" id="SSF55874">
    <property type="entry name" value="ATPase domain of HSP90 chaperone/DNA topoisomerase II/histidine kinase"/>
    <property type="match status" value="1"/>
</dbReference>
<dbReference type="Pfam" id="PF00672">
    <property type="entry name" value="HAMP"/>
    <property type="match status" value="1"/>
</dbReference>
<dbReference type="InterPro" id="IPR036890">
    <property type="entry name" value="HATPase_C_sf"/>
</dbReference>
<dbReference type="InterPro" id="IPR004358">
    <property type="entry name" value="Sig_transdc_His_kin-like_C"/>
</dbReference>
<keyword evidence="4" id="KW-0597">Phosphoprotein</keyword>
<evidence type="ECO:0000256" key="1">
    <source>
        <dbReference type="ARBA" id="ARBA00000085"/>
    </source>
</evidence>
<evidence type="ECO:0000256" key="4">
    <source>
        <dbReference type="ARBA" id="ARBA00022553"/>
    </source>
</evidence>
<dbReference type="PROSITE" id="PS50885">
    <property type="entry name" value="HAMP"/>
    <property type="match status" value="1"/>
</dbReference>
<dbReference type="SMART" id="SM00388">
    <property type="entry name" value="HisKA"/>
    <property type="match status" value="1"/>
</dbReference>
<organism evidence="14 15">
    <name type="scientific">Cutibacterium modestum</name>
    <dbReference type="NCBI Taxonomy" id="2559073"/>
    <lineage>
        <taxon>Bacteria</taxon>
        <taxon>Bacillati</taxon>
        <taxon>Actinomycetota</taxon>
        <taxon>Actinomycetes</taxon>
        <taxon>Propionibacteriales</taxon>
        <taxon>Propionibacteriaceae</taxon>
        <taxon>Cutibacterium</taxon>
    </lineage>
</organism>
<dbReference type="InterPro" id="IPR005467">
    <property type="entry name" value="His_kinase_dom"/>
</dbReference>
<dbReference type="SUPFAM" id="SSF47384">
    <property type="entry name" value="Homodimeric domain of signal transducing histidine kinase"/>
    <property type="match status" value="1"/>
</dbReference>
<dbReference type="Gene3D" id="3.30.565.10">
    <property type="entry name" value="Histidine kinase-like ATPase, C-terminal domain"/>
    <property type="match status" value="1"/>
</dbReference>
<evidence type="ECO:0000259" key="13">
    <source>
        <dbReference type="PROSITE" id="PS50885"/>
    </source>
</evidence>
<reference evidence="14" key="1">
    <citation type="submission" date="2021-06" db="EMBL/GenBank/DDBJ databases">
        <title>Genome sequence of Cutibacterium modestum strain KB17-24694.</title>
        <authorList>
            <person name="Dekio I."/>
            <person name="Asahina A."/>
            <person name="Nishida M."/>
        </authorList>
    </citation>
    <scope>NUCLEOTIDE SEQUENCE</scope>
    <source>
        <strain evidence="14">KB17-24694</strain>
    </source>
</reference>
<dbReference type="Proteomes" id="UP000825072">
    <property type="component" value="Chromosome 1"/>
</dbReference>
<dbReference type="CDD" id="cd00082">
    <property type="entry name" value="HisKA"/>
    <property type="match status" value="1"/>
</dbReference>
<dbReference type="Gene3D" id="6.10.340.10">
    <property type="match status" value="1"/>
</dbReference>
<evidence type="ECO:0000313" key="14">
    <source>
        <dbReference type="EMBL" id="BCY26254.1"/>
    </source>
</evidence>
<keyword evidence="7 14" id="KW-0418">Kinase</keyword>
<gene>
    <name evidence="14" type="primary">mprB</name>
    <name evidence="14" type="ORF">KB1_22440</name>
</gene>
<dbReference type="Gene3D" id="1.10.287.130">
    <property type="match status" value="1"/>
</dbReference>
<proteinExistence type="predicted"/>
<dbReference type="InterPro" id="IPR003594">
    <property type="entry name" value="HATPase_dom"/>
</dbReference>
<dbReference type="AlphaFoldDB" id="A0AAD1KRD6"/>
<evidence type="ECO:0000256" key="2">
    <source>
        <dbReference type="ARBA" id="ARBA00004236"/>
    </source>
</evidence>
<sequence length="476" mass="51112">MIRRWWRRLLDWRPRPLRMTMGRRVSLLVSTSVVVAVALTSLSAWLMTRISLYSELDEQLTRMATTISPSVAADPQNLGGLEASSLAATNTTLILVRADGHITTAPGTEVTVTTGPQELAVARTGIGVKAHTVIDSRGVPVRIVAIPFTSDGVHYALVTGQDLAGTRATLGSLWIVLVGTGIVGIVLTAIAGYVAGNSATSPLRDLSRAVHHVTTTEDLTPIRVHSHDELGDLAVSFNNMLSSLSNSRERQKQLIADASHELRTPLTSMRTNVELLMANQKSHMLPDEAHGEILDDVAAQLGEFSSLIGDLVQLSREDAPPPRPEYFDLSDAVSKAVERGRRRGPNLEFDVHLEPHLVLGDEATLERAVTNLLDNAVKFSPAGGTVTVTMEGDTVVVSDEGPGIAEADLPHIFDRFYRSDRARNTPGTGLGLSIVAHTVTSHQGWIKASRAPSGGAMFTMSLPRAEPPTEEPPASS</sequence>
<dbReference type="Pfam" id="PF02518">
    <property type="entry name" value="HATPase_c"/>
    <property type="match status" value="1"/>
</dbReference>
<name>A0AAD1KRD6_9ACTN</name>
<feature type="domain" description="HAMP" evidence="13">
    <location>
        <begin position="197"/>
        <end position="249"/>
    </location>
</feature>
<keyword evidence="8 11" id="KW-1133">Transmembrane helix</keyword>
<dbReference type="Pfam" id="PF00512">
    <property type="entry name" value="HisKA"/>
    <property type="match status" value="1"/>
</dbReference>
<feature type="domain" description="Histidine kinase" evidence="12">
    <location>
        <begin position="257"/>
        <end position="466"/>
    </location>
</feature>
<dbReference type="CDD" id="cd00075">
    <property type="entry name" value="HATPase"/>
    <property type="match status" value="1"/>
</dbReference>
<dbReference type="SMART" id="SM00387">
    <property type="entry name" value="HATPase_c"/>
    <property type="match status" value="1"/>
</dbReference>
<evidence type="ECO:0000256" key="7">
    <source>
        <dbReference type="ARBA" id="ARBA00022777"/>
    </source>
</evidence>
<keyword evidence="9" id="KW-0902">Two-component regulatory system</keyword>
<accession>A0AAD1KRD6</accession>
<keyword evidence="6 11" id="KW-0812">Transmembrane</keyword>
<evidence type="ECO:0000256" key="11">
    <source>
        <dbReference type="SAM" id="Phobius"/>
    </source>
</evidence>
<dbReference type="InterPro" id="IPR036097">
    <property type="entry name" value="HisK_dim/P_sf"/>
</dbReference>
<keyword evidence="10 11" id="KW-0472">Membrane</keyword>
<evidence type="ECO:0000256" key="8">
    <source>
        <dbReference type="ARBA" id="ARBA00022989"/>
    </source>
</evidence>
<feature type="transmembrane region" description="Helical" evidence="11">
    <location>
        <begin position="173"/>
        <end position="195"/>
    </location>
</feature>
<dbReference type="SUPFAM" id="SSF158472">
    <property type="entry name" value="HAMP domain-like"/>
    <property type="match status" value="1"/>
</dbReference>
<keyword evidence="5" id="KW-0808">Transferase</keyword>
<dbReference type="PANTHER" id="PTHR45436:SF5">
    <property type="entry name" value="SENSOR HISTIDINE KINASE TRCS"/>
    <property type="match status" value="1"/>
</dbReference>
<dbReference type="EMBL" id="AP024747">
    <property type="protein sequence ID" value="BCY26254.1"/>
    <property type="molecule type" value="Genomic_DNA"/>
</dbReference>
<evidence type="ECO:0000313" key="15">
    <source>
        <dbReference type="Proteomes" id="UP000825072"/>
    </source>
</evidence>
<dbReference type="InterPro" id="IPR003661">
    <property type="entry name" value="HisK_dim/P_dom"/>
</dbReference>
<evidence type="ECO:0000256" key="10">
    <source>
        <dbReference type="ARBA" id="ARBA00023136"/>
    </source>
</evidence>
<dbReference type="PANTHER" id="PTHR45436">
    <property type="entry name" value="SENSOR HISTIDINE KINASE YKOH"/>
    <property type="match status" value="1"/>
</dbReference>
<evidence type="ECO:0000256" key="6">
    <source>
        <dbReference type="ARBA" id="ARBA00022692"/>
    </source>
</evidence>
<dbReference type="CDD" id="cd06225">
    <property type="entry name" value="HAMP"/>
    <property type="match status" value="1"/>
</dbReference>
<evidence type="ECO:0000256" key="5">
    <source>
        <dbReference type="ARBA" id="ARBA00022679"/>
    </source>
</evidence>
<dbReference type="InterPro" id="IPR003660">
    <property type="entry name" value="HAMP_dom"/>
</dbReference>
<protein>
    <recommendedName>
        <fullName evidence="3">histidine kinase</fullName>
        <ecNumber evidence="3">2.7.13.3</ecNumber>
    </recommendedName>
</protein>
<evidence type="ECO:0000259" key="12">
    <source>
        <dbReference type="PROSITE" id="PS50109"/>
    </source>
</evidence>
<dbReference type="SMART" id="SM00304">
    <property type="entry name" value="HAMP"/>
    <property type="match status" value="1"/>
</dbReference>
<dbReference type="PROSITE" id="PS50109">
    <property type="entry name" value="HIS_KIN"/>
    <property type="match status" value="1"/>
</dbReference>
<evidence type="ECO:0000256" key="3">
    <source>
        <dbReference type="ARBA" id="ARBA00012438"/>
    </source>
</evidence>
<dbReference type="GO" id="GO:0005886">
    <property type="term" value="C:plasma membrane"/>
    <property type="evidence" value="ECO:0007669"/>
    <property type="project" value="UniProtKB-SubCell"/>
</dbReference>
<dbReference type="EC" id="2.7.13.3" evidence="3"/>
<comment type="subcellular location">
    <subcellularLocation>
        <location evidence="2">Cell membrane</location>
    </subcellularLocation>
</comment>